<dbReference type="Gene3D" id="3.90.550.10">
    <property type="entry name" value="Spore Coat Polysaccharide Biosynthesis Protein SpsA, Chain A"/>
    <property type="match status" value="1"/>
</dbReference>
<dbReference type="OrthoDB" id="5391853at2"/>
<accession>A0A1M7L9Q6</accession>
<comment type="subcellular location">
    <subcellularLocation>
        <location evidence="1">Cell membrane</location>
    </subcellularLocation>
</comment>
<gene>
    <name evidence="6" type="ORF">SAMN04488057_103166</name>
</gene>
<evidence type="ECO:0000256" key="3">
    <source>
        <dbReference type="ARBA" id="ARBA00022676"/>
    </source>
</evidence>
<dbReference type="SUPFAM" id="SSF53448">
    <property type="entry name" value="Nucleotide-diphospho-sugar transferases"/>
    <property type="match status" value="1"/>
</dbReference>
<sequence length="411" mass="47109">MKQIVATYIRRFQVMPPQIIQPPEKDLSMIVVIPAYKEPDITKTLAALYQCEVPPGSVEIIVVINAPENADPAVIKINHKTVEQIDNWQITHGCSWIRLFYLLAEGLDAKKAGAGWARKIGMDEALIRWNLIGRDGPILCLDADCEVSPDYFTVAGTGFNDPNLQLAHFHFEHRYEEERDLSLRSGIIQYELHLRCYIQGLKWAGYPFARHTVGSCMAVRATTYARSGGMNRRKAGEDFYFMHKLLPVSNFIYLPARVYPSCRISDRVPFGTGRAQLEFTARINSEKLTYDPRIYQCLKSFFNQVPQLYDAGPHSGGLSVVLSDVLQEINFDQRILELRKQSSSEENFIKRFWQWMDGFMVLKLTHYLRDRHFTSIPVLKAAPELLRLFGETSLTKDLPDLLDVFRDLDQA</sequence>
<keyword evidence="7" id="KW-1185">Reference proteome</keyword>
<keyword evidence="4" id="KW-0808">Transferase</keyword>
<dbReference type="STRING" id="388280.SAMN04488057_103166"/>
<evidence type="ECO:0000313" key="6">
    <source>
        <dbReference type="EMBL" id="SHM74303.1"/>
    </source>
</evidence>
<evidence type="ECO:0000256" key="5">
    <source>
        <dbReference type="ARBA" id="ARBA00023136"/>
    </source>
</evidence>
<keyword evidence="3" id="KW-0328">Glycosyltransferase</keyword>
<organism evidence="6 7">
    <name type="scientific">Cyclobacterium lianum</name>
    <dbReference type="NCBI Taxonomy" id="388280"/>
    <lineage>
        <taxon>Bacteria</taxon>
        <taxon>Pseudomonadati</taxon>
        <taxon>Bacteroidota</taxon>
        <taxon>Cytophagia</taxon>
        <taxon>Cytophagales</taxon>
        <taxon>Cyclobacteriaceae</taxon>
        <taxon>Cyclobacterium</taxon>
    </lineage>
</organism>
<evidence type="ECO:0000313" key="7">
    <source>
        <dbReference type="Proteomes" id="UP000184513"/>
    </source>
</evidence>
<dbReference type="GO" id="GO:0016757">
    <property type="term" value="F:glycosyltransferase activity"/>
    <property type="evidence" value="ECO:0007669"/>
    <property type="project" value="UniProtKB-KW"/>
</dbReference>
<dbReference type="EMBL" id="FRCY01000003">
    <property type="protein sequence ID" value="SHM74303.1"/>
    <property type="molecule type" value="Genomic_DNA"/>
</dbReference>
<evidence type="ECO:0008006" key="8">
    <source>
        <dbReference type="Google" id="ProtNLM"/>
    </source>
</evidence>
<dbReference type="AlphaFoldDB" id="A0A1M7L9Q6"/>
<dbReference type="GO" id="GO:0005886">
    <property type="term" value="C:plasma membrane"/>
    <property type="evidence" value="ECO:0007669"/>
    <property type="project" value="UniProtKB-SubCell"/>
</dbReference>
<evidence type="ECO:0000256" key="4">
    <source>
        <dbReference type="ARBA" id="ARBA00022679"/>
    </source>
</evidence>
<dbReference type="InterPro" id="IPR029044">
    <property type="entry name" value="Nucleotide-diphossugar_trans"/>
</dbReference>
<keyword evidence="2" id="KW-1003">Cell membrane</keyword>
<proteinExistence type="predicted"/>
<keyword evidence="5" id="KW-0472">Membrane</keyword>
<dbReference type="RefSeq" id="WP_073093593.1">
    <property type="nucleotide sequence ID" value="NZ_FRCY01000003.1"/>
</dbReference>
<reference evidence="6 7" key="1">
    <citation type="submission" date="2016-11" db="EMBL/GenBank/DDBJ databases">
        <authorList>
            <person name="Jaros S."/>
            <person name="Januszkiewicz K."/>
            <person name="Wedrychowicz H."/>
        </authorList>
    </citation>
    <scope>NUCLEOTIDE SEQUENCE [LARGE SCALE GENOMIC DNA]</scope>
    <source>
        <strain evidence="6 7">CGMCC 1.6102</strain>
    </source>
</reference>
<evidence type="ECO:0000256" key="2">
    <source>
        <dbReference type="ARBA" id="ARBA00022475"/>
    </source>
</evidence>
<dbReference type="PANTHER" id="PTHR43646:SF2">
    <property type="entry name" value="GLYCOSYLTRANSFERASE 2-LIKE DOMAIN-CONTAINING PROTEIN"/>
    <property type="match status" value="1"/>
</dbReference>
<dbReference type="PANTHER" id="PTHR43646">
    <property type="entry name" value="GLYCOSYLTRANSFERASE"/>
    <property type="match status" value="1"/>
</dbReference>
<name>A0A1M7L9Q6_9BACT</name>
<protein>
    <recommendedName>
        <fullName evidence="8">Glycosyl transferase family 2</fullName>
    </recommendedName>
</protein>
<evidence type="ECO:0000256" key="1">
    <source>
        <dbReference type="ARBA" id="ARBA00004236"/>
    </source>
</evidence>
<dbReference type="Proteomes" id="UP000184513">
    <property type="component" value="Unassembled WGS sequence"/>
</dbReference>